<dbReference type="SUPFAM" id="SSF82282">
    <property type="entry name" value="Homocysteine S-methyltransferase"/>
    <property type="match status" value="1"/>
</dbReference>
<dbReference type="Pfam" id="PF02574">
    <property type="entry name" value="S-methyl_trans"/>
    <property type="match status" value="1"/>
</dbReference>
<evidence type="ECO:0000313" key="6">
    <source>
        <dbReference type="EMBL" id="SEG08457.1"/>
    </source>
</evidence>
<dbReference type="GO" id="GO:0032259">
    <property type="term" value="P:methylation"/>
    <property type="evidence" value="ECO:0007669"/>
    <property type="project" value="UniProtKB-KW"/>
</dbReference>
<dbReference type="Gene3D" id="3.20.20.330">
    <property type="entry name" value="Homocysteine-binding-like domain"/>
    <property type="match status" value="1"/>
</dbReference>
<dbReference type="OrthoDB" id="9803687at2"/>
<gene>
    <name evidence="6" type="ORF">SAMN05421751_11062</name>
</gene>
<dbReference type="EMBL" id="FNVD01000010">
    <property type="protein sequence ID" value="SEG08457.1"/>
    <property type="molecule type" value="Genomic_DNA"/>
</dbReference>
<keyword evidence="3 4" id="KW-0479">Metal-binding</keyword>
<name>A0A1H5XAT1_9RHOB</name>
<dbReference type="InterPro" id="IPR036589">
    <property type="entry name" value="HCY_dom_sf"/>
</dbReference>
<organism evidence="6 7">
    <name type="scientific">Jhaorihella thermophila</name>
    <dbReference type="NCBI Taxonomy" id="488547"/>
    <lineage>
        <taxon>Bacteria</taxon>
        <taxon>Pseudomonadati</taxon>
        <taxon>Pseudomonadota</taxon>
        <taxon>Alphaproteobacteria</taxon>
        <taxon>Rhodobacterales</taxon>
        <taxon>Paracoccaceae</taxon>
        <taxon>Jhaorihella</taxon>
    </lineage>
</organism>
<feature type="domain" description="Hcy-binding" evidence="5">
    <location>
        <begin position="1"/>
        <end position="290"/>
    </location>
</feature>
<dbReference type="GO" id="GO:0008168">
    <property type="term" value="F:methyltransferase activity"/>
    <property type="evidence" value="ECO:0007669"/>
    <property type="project" value="UniProtKB-UniRule"/>
</dbReference>
<protein>
    <submittedName>
        <fullName evidence="6">Homocysteine S-methyltransferase</fullName>
    </submittedName>
</protein>
<sequence>MTRITLLDGSIGQELVKRSGDRATPLWSTQVMIDHPDLVGEVHAAYFCAGATIATTNTYALHRSRLTRGGLEDRIPELMETALTQAERARAAHGGGRIAGSLGPLLASYRPDLNPDPDDAAAKFAELTALMADRVDLILIETVSLVQEALGALRGTRNCAKPVWLSLTVDDDDGTRLRSGEPLTDIAPLVAEFDPQAVLINCSRPEAIPAALDILKTLGKPFGAYANGFTRISEDFLKDAPTVDALEQRTDLDPATYADHALGWVEQGATIVGGCCEVGPDHIEELARRLCAAGHEIT</sequence>
<keyword evidence="3 4" id="KW-0862">Zinc</keyword>
<feature type="binding site" evidence="4">
    <location>
        <position position="202"/>
    </location>
    <ligand>
        <name>Zn(2+)</name>
        <dbReference type="ChEBI" id="CHEBI:29105"/>
    </ligand>
</feature>
<dbReference type="GO" id="GO:0009086">
    <property type="term" value="P:methionine biosynthetic process"/>
    <property type="evidence" value="ECO:0007669"/>
    <property type="project" value="InterPro"/>
</dbReference>
<evidence type="ECO:0000256" key="2">
    <source>
        <dbReference type="ARBA" id="ARBA00022679"/>
    </source>
</evidence>
<reference evidence="6 7" key="1">
    <citation type="submission" date="2016-10" db="EMBL/GenBank/DDBJ databases">
        <authorList>
            <person name="de Groot N.N."/>
        </authorList>
    </citation>
    <scope>NUCLEOTIDE SEQUENCE [LARGE SCALE GENOMIC DNA]</scope>
    <source>
        <strain evidence="6 7">DSM 23413</strain>
    </source>
</reference>
<evidence type="ECO:0000256" key="3">
    <source>
        <dbReference type="PIRSR" id="PIRSR037505-2"/>
    </source>
</evidence>
<feature type="binding site" evidence="3 4">
    <location>
        <position position="275"/>
    </location>
    <ligand>
        <name>Zn(2+)</name>
        <dbReference type="ChEBI" id="CHEBI:29105"/>
    </ligand>
</feature>
<dbReference type="RefSeq" id="WP_104008472.1">
    <property type="nucleotide sequence ID" value="NZ_FNVD01000010.1"/>
</dbReference>
<keyword evidence="1 4" id="KW-0489">Methyltransferase</keyword>
<dbReference type="PANTHER" id="PTHR11103:SF18">
    <property type="entry name" value="SLR1189 PROTEIN"/>
    <property type="match status" value="1"/>
</dbReference>
<dbReference type="InterPro" id="IPR017226">
    <property type="entry name" value="BHMT-like"/>
</dbReference>
<evidence type="ECO:0000259" key="5">
    <source>
        <dbReference type="PROSITE" id="PS50970"/>
    </source>
</evidence>
<dbReference type="PANTHER" id="PTHR11103">
    <property type="entry name" value="SLR1189 PROTEIN"/>
    <property type="match status" value="1"/>
</dbReference>
<keyword evidence="2 4" id="KW-0808">Transferase</keyword>
<dbReference type="AlphaFoldDB" id="A0A1H5XAT1"/>
<dbReference type="InterPro" id="IPR003726">
    <property type="entry name" value="HCY_dom"/>
</dbReference>
<proteinExistence type="predicted"/>
<dbReference type="GO" id="GO:0008270">
    <property type="term" value="F:zinc ion binding"/>
    <property type="evidence" value="ECO:0007669"/>
    <property type="project" value="InterPro"/>
</dbReference>
<dbReference type="PIRSF" id="PIRSF037505">
    <property type="entry name" value="Betaine_HMT"/>
    <property type="match status" value="1"/>
</dbReference>
<evidence type="ECO:0000256" key="1">
    <source>
        <dbReference type="ARBA" id="ARBA00022603"/>
    </source>
</evidence>
<evidence type="ECO:0000313" key="7">
    <source>
        <dbReference type="Proteomes" id="UP000236742"/>
    </source>
</evidence>
<keyword evidence="7" id="KW-1185">Reference proteome</keyword>
<comment type="cofactor">
    <cofactor evidence="3">
        <name>Zn(2+)</name>
        <dbReference type="ChEBI" id="CHEBI:29105"/>
    </cofactor>
    <text evidence="3">Binds 1 zinc ion per subunit.</text>
</comment>
<dbReference type="Proteomes" id="UP000236742">
    <property type="component" value="Unassembled WGS sequence"/>
</dbReference>
<feature type="binding site" evidence="3 4">
    <location>
        <position position="276"/>
    </location>
    <ligand>
        <name>Zn(2+)</name>
        <dbReference type="ChEBI" id="CHEBI:29105"/>
    </ligand>
</feature>
<dbReference type="PROSITE" id="PS50970">
    <property type="entry name" value="HCY"/>
    <property type="match status" value="1"/>
</dbReference>
<evidence type="ECO:0000256" key="4">
    <source>
        <dbReference type="PROSITE-ProRule" id="PRU00333"/>
    </source>
</evidence>
<accession>A0A1H5XAT1</accession>